<feature type="compositionally biased region" description="Acidic residues" evidence="1">
    <location>
        <begin position="20"/>
        <end position="35"/>
    </location>
</feature>
<proteinExistence type="predicted"/>
<feature type="domain" description="Zinc knuckle CX2CX4HX4C" evidence="2">
    <location>
        <begin position="152"/>
        <end position="189"/>
    </location>
</feature>
<dbReference type="EMBL" id="OIVN01000780">
    <property type="protein sequence ID" value="SPC85480.1"/>
    <property type="molecule type" value="Genomic_DNA"/>
</dbReference>
<protein>
    <recommendedName>
        <fullName evidence="2">Zinc knuckle CX2CX4HX4C domain-containing protein</fullName>
    </recommendedName>
</protein>
<dbReference type="Pfam" id="PF14392">
    <property type="entry name" value="zf-CCHC_4"/>
    <property type="match status" value="1"/>
</dbReference>
<evidence type="ECO:0000259" key="2">
    <source>
        <dbReference type="Pfam" id="PF14392"/>
    </source>
</evidence>
<feature type="compositionally biased region" description="Basic and acidic residues" evidence="1">
    <location>
        <begin position="259"/>
        <end position="270"/>
    </location>
</feature>
<reference evidence="3" key="1">
    <citation type="submission" date="2018-02" db="EMBL/GenBank/DDBJ databases">
        <authorList>
            <person name="Cohen D.B."/>
            <person name="Kent A.D."/>
        </authorList>
    </citation>
    <scope>NUCLEOTIDE SEQUENCE</scope>
</reference>
<name>A0A2N9FEN9_FAGSY</name>
<feature type="region of interest" description="Disordered" evidence="1">
    <location>
        <begin position="239"/>
        <end position="278"/>
    </location>
</feature>
<evidence type="ECO:0000256" key="1">
    <source>
        <dbReference type="SAM" id="MobiDB-lite"/>
    </source>
</evidence>
<feature type="region of interest" description="Disordered" evidence="1">
    <location>
        <begin position="1"/>
        <end position="35"/>
    </location>
</feature>
<gene>
    <name evidence="3" type="ORF">FSB_LOCUS13362</name>
</gene>
<sequence>MDTRIHEREFGWTDSSDSAASEEEYDGDLDMEDSSSSELDLHAPLARHGPIIRANSEDLSIQREYWNMCAIAFLLDYQKFSINHLQHLIYVAWHIRGQVTAVDDVLLVTERWRSNLAIHGLQLNFVSLWVQLHGLPLEVRMDPWMPLFAGFMLRLDNGDRIWVQCRYERVHKVCTKCGLIGHTRAQCTYLMKDVELLLHRQRLRIQSQFQPTMPNMEDSGTQGGQMENAPTTTLMHTATDDTLNDENHPDPSTTNPFPSDEKCPTTRTSEHWQPPDNSNLRKEFEKIQRNIRQHIFCGLFKRDSLDEQIDMEDETILVVEERFSQLFVGHATVHNNGFLQLEDLNPADRFWEADPDQLPKDQ</sequence>
<evidence type="ECO:0000313" key="3">
    <source>
        <dbReference type="EMBL" id="SPC85480.1"/>
    </source>
</evidence>
<feature type="compositionally biased region" description="Basic and acidic residues" evidence="1">
    <location>
        <begin position="1"/>
        <end position="11"/>
    </location>
</feature>
<organism evidence="3">
    <name type="scientific">Fagus sylvatica</name>
    <name type="common">Beechnut</name>
    <dbReference type="NCBI Taxonomy" id="28930"/>
    <lineage>
        <taxon>Eukaryota</taxon>
        <taxon>Viridiplantae</taxon>
        <taxon>Streptophyta</taxon>
        <taxon>Embryophyta</taxon>
        <taxon>Tracheophyta</taxon>
        <taxon>Spermatophyta</taxon>
        <taxon>Magnoliopsida</taxon>
        <taxon>eudicotyledons</taxon>
        <taxon>Gunneridae</taxon>
        <taxon>Pentapetalae</taxon>
        <taxon>rosids</taxon>
        <taxon>fabids</taxon>
        <taxon>Fagales</taxon>
        <taxon>Fagaceae</taxon>
        <taxon>Fagus</taxon>
    </lineage>
</organism>
<dbReference type="AlphaFoldDB" id="A0A2N9FEN9"/>
<dbReference type="InterPro" id="IPR025836">
    <property type="entry name" value="Zn_knuckle_CX2CX4HX4C"/>
</dbReference>
<accession>A0A2N9FEN9</accession>